<name>A0A5S5A109_9FIRM</name>
<evidence type="ECO:0000259" key="2">
    <source>
        <dbReference type="Pfam" id="PF04892"/>
    </source>
</evidence>
<organism evidence="3 4">
    <name type="scientific">Desulfallas thermosapovorans DSM 6562</name>
    <dbReference type="NCBI Taxonomy" id="1121431"/>
    <lineage>
        <taxon>Bacteria</taxon>
        <taxon>Bacillati</taxon>
        <taxon>Bacillota</taxon>
        <taxon>Clostridia</taxon>
        <taxon>Eubacteriales</taxon>
        <taxon>Desulfallaceae</taxon>
        <taxon>Desulfallas</taxon>
    </lineage>
</organism>
<evidence type="ECO:0000256" key="1">
    <source>
        <dbReference type="SAM" id="Phobius"/>
    </source>
</evidence>
<dbReference type="Proteomes" id="UP000323166">
    <property type="component" value="Unassembled WGS sequence"/>
</dbReference>
<dbReference type="PANTHER" id="PTHR28008">
    <property type="entry name" value="DOMAIN PROTEIN, PUTATIVE (AFU_ORTHOLOGUE AFUA_3G10980)-RELATED"/>
    <property type="match status" value="1"/>
</dbReference>
<dbReference type="InterPro" id="IPR006976">
    <property type="entry name" value="VanZ-like"/>
</dbReference>
<protein>
    <submittedName>
        <fullName evidence="3">VanZ family protein</fullName>
    </submittedName>
</protein>
<feature type="transmembrane region" description="Helical" evidence="1">
    <location>
        <begin position="37"/>
        <end position="53"/>
    </location>
</feature>
<comment type="caution">
    <text evidence="3">The sequence shown here is derived from an EMBL/GenBank/DDBJ whole genome shotgun (WGS) entry which is preliminary data.</text>
</comment>
<dbReference type="NCBIfam" id="NF037970">
    <property type="entry name" value="vanZ_1"/>
    <property type="match status" value="1"/>
</dbReference>
<evidence type="ECO:0000313" key="4">
    <source>
        <dbReference type="Proteomes" id="UP000323166"/>
    </source>
</evidence>
<reference evidence="3 4" key="1">
    <citation type="submission" date="2019-07" db="EMBL/GenBank/DDBJ databases">
        <title>Genomic Encyclopedia of Type Strains, Phase I: the one thousand microbial genomes (KMG-I) project.</title>
        <authorList>
            <person name="Kyrpides N."/>
        </authorList>
    </citation>
    <scope>NUCLEOTIDE SEQUENCE [LARGE SCALE GENOMIC DNA]</scope>
    <source>
        <strain evidence="3 4">DSM 6562</strain>
    </source>
</reference>
<keyword evidence="4" id="KW-1185">Reference proteome</keyword>
<dbReference type="Pfam" id="PF04892">
    <property type="entry name" value="VanZ"/>
    <property type="match status" value="1"/>
</dbReference>
<dbReference type="AlphaFoldDB" id="A0A5S5A109"/>
<dbReference type="RefSeq" id="WP_166510326.1">
    <property type="nucleotide sequence ID" value="NZ_VNHM01000001.1"/>
</dbReference>
<accession>A0A5S5A109</accession>
<gene>
    <name evidence="3" type="ORF">LX24_00261</name>
</gene>
<dbReference type="EMBL" id="VNHM01000001">
    <property type="protein sequence ID" value="TYO97977.1"/>
    <property type="molecule type" value="Genomic_DNA"/>
</dbReference>
<dbReference type="PANTHER" id="PTHR28008:SF1">
    <property type="entry name" value="DOMAIN PROTEIN, PUTATIVE (AFU_ORTHOLOGUE AFUA_3G10980)-RELATED"/>
    <property type="match status" value="1"/>
</dbReference>
<keyword evidence="1" id="KW-0472">Membrane</keyword>
<proteinExistence type="predicted"/>
<feature type="domain" description="VanZ-like" evidence="2">
    <location>
        <begin position="3"/>
        <end position="110"/>
    </location>
</feature>
<keyword evidence="1" id="KW-0812">Transmembrane</keyword>
<keyword evidence="1" id="KW-1133">Transmembrane helix</keyword>
<evidence type="ECO:0000313" key="3">
    <source>
        <dbReference type="EMBL" id="TYO97977.1"/>
    </source>
</evidence>
<sequence>MYWIPAILWMALIFYLSGRTGSELHSLFPFIDNLNPGHIVAYFVLGPLYYLALHRYHHARPFVKAFLLCLLYGITDEIHQHFIPTRYPDLYDIARDLLGAGLGLAVVYLVQRKGTTSQSGTSRK</sequence>